<keyword evidence="2" id="KW-1185">Reference proteome</keyword>
<name>A0A3A5HCG8_9ACTN</name>
<proteinExistence type="predicted"/>
<dbReference type="Proteomes" id="UP000276542">
    <property type="component" value="Unassembled WGS sequence"/>
</dbReference>
<dbReference type="Pfam" id="PF00300">
    <property type="entry name" value="His_Phos_1"/>
    <property type="match status" value="1"/>
</dbReference>
<gene>
    <name evidence="1" type="ORF">D4739_13660</name>
</gene>
<reference evidence="2" key="1">
    <citation type="submission" date="2018-09" db="EMBL/GenBank/DDBJ databases">
        <authorList>
            <person name="Zhu H."/>
        </authorList>
    </citation>
    <scope>NUCLEOTIDE SEQUENCE [LARGE SCALE GENOMIC DNA]</scope>
    <source>
        <strain evidence="2">K1W22B-1</strain>
    </source>
</reference>
<dbReference type="EMBL" id="QYRP01000002">
    <property type="protein sequence ID" value="RJS47165.1"/>
    <property type="molecule type" value="Genomic_DNA"/>
</dbReference>
<dbReference type="OrthoDB" id="9810154at2"/>
<evidence type="ECO:0000313" key="2">
    <source>
        <dbReference type="Proteomes" id="UP000276542"/>
    </source>
</evidence>
<sequence length="203" mass="21623">MVRDDPGSRPGEGRCRRALPGRPEDWFPARGRVTQVSHTLVLLRHAHAEGWAASDADRALAPHGVDAAGRVAAWLREQGIQPEVALVSAAVRTQQTWMTVAADAGWTVVPVIDAGLYTASPDSALDTIRLTDESVGTLLVLGHNPTIHYLAQILCDGQGDPAAETELLSGFAPASVAVLEVDVPWARLSEGYGRLRAVRPGES</sequence>
<organism evidence="1 2">
    <name type="scientific">Nocardioides cavernaquae</name>
    <dbReference type="NCBI Taxonomy" id="2321396"/>
    <lineage>
        <taxon>Bacteria</taxon>
        <taxon>Bacillati</taxon>
        <taxon>Actinomycetota</taxon>
        <taxon>Actinomycetes</taxon>
        <taxon>Propionibacteriales</taxon>
        <taxon>Nocardioidaceae</taxon>
        <taxon>Nocardioides</taxon>
    </lineage>
</organism>
<dbReference type="AlphaFoldDB" id="A0A3A5HCG8"/>
<dbReference type="Gene3D" id="3.40.50.1240">
    <property type="entry name" value="Phosphoglycerate mutase-like"/>
    <property type="match status" value="1"/>
</dbReference>
<dbReference type="CDD" id="cd07067">
    <property type="entry name" value="HP_PGM_like"/>
    <property type="match status" value="1"/>
</dbReference>
<accession>A0A3A5HCG8</accession>
<evidence type="ECO:0000313" key="1">
    <source>
        <dbReference type="EMBL" id="RJS47165.1"/>
    </source>
</evidence>
<protein>
    <submittedName>
        <fullName evidence="1">Histidine phosphatase family protein</fullName>
    </submittedName>
</protein>
<dbReference type="InterPro" id="IPR029033">
    <property type="entry name" value="His_PPase_superfam"/>
</dbReference>
<dbReference type="InterPro" id="IPR013078">
    <property type="entry name" value="His_Pase_superF_clade-1"/>
</dbReference>
<dbReference type="SUPFAM" id="SSF53254">
    <property type="entry name" value="Phosphoglycerate mutase-like"/>
    <property type="match status" value="1"/>
</dbReference>
<comment type="caution">
    <text evidence="1">The sequence shown here is derived from an EMBL/GenBank/DDBJ whole genome shotgun (WGS) entry which is preliminary data.</text>
</comment>